<accession>A0ABW6WE95</accession>
<evidence type="ECO:0000313" key="4">
    <source>
        <dbReference type="Proteomes" id="UP001602245"/>
    </source>
</evidence>
<feature type="region of interest" description="Disordered" evidence="1">
    <location>
        <begin position="179"/>
        <end position="216"/>
    </location>
</feature>
<organism evidence="3 4">
    <name type="scientific">Paractinoplanes globisporus</name>
    <dbReference type="NCBI Taxonomy" id="113565"/>
    <lineage>
        <taxon>Bacteria</taxon>
        <taxon>Bacillati</taxon>
        <taxon>Actinomycetota</taxon>
        <taxon>Actinomycetes</taxon>
        <taxon>Micromonosporales</taxon>
        <taxon>Micromonosporaceae</taxon>
        <taxon>Paractinoplanes</taxon>
    </lineage>
</organism>
<evidence type="ECO:0008006" key="5">
    <source>
        <dbReference type="Google" id="ProtNLM"/>
    </source>
</evidence>
<keyword evidence="4" id="KW-1185">Reference proteome</keyword>
<evidence type="ECO:0000256" key="1">
    <source>
        <dbReference type="SAM" id="MobiDB-lite"/>
    </source>
</evidence>
<evidence type="ECO:0000313" key="3">
    <source>
        <dbReference type="EMBL" id="MFF5290969.1"/>
    </source>
</evidence>
<dbReference type="RefSeq" id="WP_020514643.1">
    <property type="nucleotide sequence ID" value="NZ_JBIAZU010000003.1"/>
</dbReference>
<feature type="compositionally biased region" description="Polar residues" evidence="1">
    <location>
        <begin position="179"/>
        <end position="190"/>
    </location>
</feature>
<dbReference type="Proteomes" id="UP001602245">
    <property type="component" value="Unassembled WGS sequence"/>
</dbReference>
<keyword evidence="2" id="KW-0812">Transmembrane</keyword>
<comment type="caution">
    <text evidence="3">The sequence shown here is derived from an EMBL/GenBank/DDBJ whole genome shotgun (WGS) entry which is preliminary data.</text>
</comment>
<name>A0ABW6WE95_9ACTN</name>
<proteinExistence type="predicted"/>
<keyword evidence="2" id="KW-0472">Membrane</keyword>
<reference evidence="3 4" key="1">
    <citation type="submission" date="2024-10" db="EMBL/GenBank/DDBJ databases">
        <title>The Natural Products Discovery Center: Release of the First 8490 Sequenced Strains for Exploring Actinobacteria Biosynthetic Diversity.</title>
        <authorList>
            <person name="Kalkreuter E."/>
            <person name="Kautsar S.A."/>
            <person name="Yang D."/>
            <person name="Bader C.D."/>
            <person name="Teijaro C.N."/>
            <person name="Fluegel L."/>
            <person name="Davis C.M."/>
            <person name="Simpson J.R."/>
            <person name="Lauterbach L."/>
            <person name="Steele A.D."/>
            <person name="Gui C."/>
            <person name="Meng S."/>
            <person name="Li G."/>
            <person name="Viehrig K."/>
            <person name="Ye F."/>
            <person name="Su P."/>
            <person name="Kiefer A.F."/>
            <person name="Nichols A."/>
            <person name="Cepeda A.J."/>
            <person name="Yan W."/>
            <person name="Fan B."/>
            <person name="Jiang Y."/>
            <person name="Adhikari A."/>
            <person name="Zheng C.-J."/>
            <person name="Schuster L."/>
            <person name="Cowan T.M."/>
            <person name="Smanski M.J."/>
            <person name="Chevrette M.G."/>
            <person name="De Carvalho L.P.S."/>
            <person name="Shen B."/>
        </authorList>
    </citation>
    <scope>NUCLEOTIDE SEQUENCE [LARGE SCALE GENOMIC DNA]</scope>
    <source>
        <strain evidence="3 4">NPDC000087</strain>
    </source>
</reference>
<evidence type="ECO:0000256" key="2">
    <source>
        <dbReference type="SAM" id="Phobius"/>
    </source>
</evidence>
<sequence length="216" mass="23794">MSPTITIVLIIVVLVIIAAIVYGVQAGRRRKLQSTFGPEYDRVVADAGNRTEAEKELREREKRHADLELIELTPESQQRYRTAWEEVQIQFVDDPSAAVGTADDLVTRLITERGYPTAEYDERLADLSVEHANTLQHYREAHEISERNAAGSASTEDLRLALVHYRVLFGDLLGADPVSTTPGTTASVPDTSVPDDEPAPAPRRAADTDAATDTSR</sequence>
<gene>
    <name evidence="3" type="ORF">ACFY35_16115</name>
</gene>
<dbReference type="EMBL" id="JBIAZU010000003">
    <property type="protein sequence ID" value="MFF5290969.1"/>
    <property type="molecule type" value="Genomic_DNA"/>
</dbReference>
<protein>
    <recommendedName>
        <fullName evidence="5">Secreted protein</fullName>
    </recommendedName>
</protein>
<feature type="transmembrane region" description="Helical" evidence="2">
    <location>
        <begin position="6"/>
        <end position="24"/>
    </location>
</feature>
<keyword evidence="2" id="KW-1133">Transmembrane helix</keyword>